<name>A0A7T3V613_9SPIR</name>
<dbReference type="EMBL" id="CP064936">
    <property type="protein sequence ID" value="QQA02098.1"/>
    <property type="molecule type" value="Genomic_DNA"/>
</dbReference>
<evidence type="ECO:0000313" key="2">
    <source>
        <dbReference type="Proteomes" id="UP000595224"/>
    </source>
</evidence>
<dbReference type="AlphaFoldDB" id="A0A7T3V613"/>
<organism evidence="1 2">
    <name type="scientific">Treponema peruense</name>
    <dbReference type="NCBI Taxonomy" id="2787628"/>
    <lineage>
        <taxon>Bacteria</taxon>
        <taxon>Pseudomonadati</taxon>
        <taxon>Spirochaetota</taxon>
        <taxon>Spirochaetia</taxon>
        <taxon>Spirochaetales</taxon>
        <taxon>Treponemataceae</taxon>
        <taxon>Treponema</taxon>
    </lineage>
</organism>
<dbReference type="RefSeq" id="WP_177527935.1">
    <property type="nucleotide sequence ID" value="NZ_CBCSHE010000006.1"/>
</dbReference>
<accession>A0A7T3V613</accession>
<dbReference type="Pfam" id="PF26329">
    <property type="entry name" value="DUF8084"/>
    <property type="match status" value="1"/>
</dbReference>
<keyword evidence="2" id="KW-1185">Reference proteome</keyword>
<sequence length="388" mass="44860">MCAEKKKFILDLPLKVILTEEGTSHFLSHKKQLLNLRLADNRSAHGISMEHFSPSSVQSMILLDYISKIEISMPEFVTHRQEVMDLSKLIVFSILYKQFDREIFAALIQCDCVRRHNRLNPSSLLDEKTQIPEKHLRAQLSMKDNVIQQARQAILDPVWKSIMANTDYSPEEKNIYLLMTEKFLNRLSLMNWYIITKFYKADGFSEIVTMLRQELASYMNKSKVAEYISVMVMELALNCENNNIRKETKILYQGIENSDTLIFDPEIRAKIVQELEKKHELVFLSWTLGGGSTAIGKQGLLQITLYNKDDEFQEVKENIESKMAANLSKKSLIDFYRQMPDGQEGTDLGLYYLSYLEDACKKVNVKFESIVNQSSASDLTVINLKFNF</sequence>
<gene>
    <name evidence="1" type="ORF">IWA51_05855</name>
</gene>
<dbReference type="KEGG" id="tper:IWA51_05855"/>
<dbReference type="InterPro" id="IPR058397">
    <property type="entry name" value="DUF8084"/>
</dbReference>
<dbReference type="Proteomes" id="UP000595224">
    <property type="component" value="Chromosome"/>
</dbReference>
<evidence type="ECO:0000313" key="1">
    <source>
        <dbReference type="EMBL" id="QQA02098.1"/>
    </source>
</evidence>
<proteinExistence type="predicted"/>
<reference evidence="1 2" key="1">
    <citation type="submission" date="2020-11" db="EMBL/GenBank/DDBJ databases">
        <title>Treponema Peruensis nv. sp., first commensal Treponema isolated from human feces.</title>
        <authorList>
            <person name="Belkhou C."/>
            <person name="Raes J."/>
        </authorList>
    </citation>
    <scope>NUCLEOTIDE SEQUENCE [LARGE SCALE GENOMIC DNA]</scope>
    <source>
        <strain evidence="1 2">RCC2812</strain>
    </source>
</reference>
<protein>
    <submittedName>
        <fullName evidence="1">Uncharacterized protein</fullName>
    </submittedName>
</protein>